<evidence type="ECO:0000256" key="2">
    <source>
        <dbReference type="ARBA" id="ARBA00022630"/>
    </source>
</evidence>
<evidence type="ECO:0000313" key="6">
    <source>
        <dbReference type="EMBL" id="KZS60345.1"/>
    </source>
</evidence>
<gene>
    <name evidence="6" type="ORF">A4G28_01020</name>
</gene>
<dbReference type="GO" id="GO:0005829">
    <property type="term" value="C:cytosol"/>
    <property type="evidence" value="ECO:0007669"/>
    <property type="project" value="TreeGrafter"/>
</dbReference>
<dbReference type="InterPro" id="IPR036661">
    <property type="entry name" value="Luciferase-like_sf"/>
</dbReference>
<organism evidence="6 7">
    <name type="scientific">Mycobacterium ostraviense</name>
    <dbReference type="NCBI Taxonomy" id="2738409"/>
    <lineage>
        <taxon>Bacteria</taxon>
        <taxon>Bacillati</taxon>
        <taxon>Actinomycetota</taxon>
        <taxon>Actinomycetes</taxon>
        <taxon>Mycobacteriales</taxon>
        <taxon>Mycobacteriaceae</taxon>
        <taxon>Mycobacterium</taxon>
    </lineage>
</organism>
<dbReference type="Gene3D" id="3.20.20.30">
    <property type="entry name" value="Luciferase-like domain"/>
    <property type="match status" value="1"/>
</dbReference>
<dbReference type="SUPFAM" id="SSF51679">
    <property type="entry name" value="Bacterial luciferase-like"/>
    <property type="match status" value="1"/>
</dbReference>
<evidence type="ECO:0000256" key="3">
    <source>
        <dbReference type="ARBA" id="ARBA00023002"/>
    </source>
</evidence>
<comment type="similarity">
    <text evidence="1">Belongs to the bacterial luciferase oxidoreductase family.</text>
</comment>
<dbReference type="AlphaFoldDB" id="A0A163YDP7"/>
<keyword evidence="4 6" id="KW-0503">Monooxygenase</keyword>
<dbReference type="RefSeq" id="WP_075511890.1">
    <property type="nucleotide sequence ID" value="NZ_CP089224.1"/>
</dbReference>
<evidence type="ECO:0000256" key="4">
    <source>
        <dbReference type="ARBA" id="ARBA00023033"/>
    </source>
</evidence>
<protein>
    <submittedName>
        <fullName evidence="6">Monooxygenase</fullName>
    </submittedName>
</protein>
<dbReference type="EMBL" id="LWCI01000128">
    <property type="protein sequence ID" value="KZS60345.1"/>
    <property type="molecule type" value="Genomic_DNA"/>
</dbReference>
<evidence type="ECO:0000256" key="1">
    <source>
        <dbReference type="ARBA" id="ARBA00010426"/>
    </source>
</evidence>
<comment type="caution">
    <text evidence="6">The sequence shown here is derived from an EMBL/GenBank/DDBJ whole genome shotgun (WGS) entry which is preliminary data.</text>
</comment>
<sequence>MAKLRFGYFIAPFHRAGTNPTLALQRDLAFVEHLDALGFDEAWIGEHHSAGSEIISSPEIFIAAAAERTKRIRLGTGVISLAYHNPLWVADRLMLLDHLTHGRVIGGMGPGSLPTDSSMIGLTPTDTRELLETNLDIVVRLLAGETVTAKTATHQLFDAKLQLAPYSEGGIPLAVAAVASPTGARLAGKHGIGLLSIGATLTIEGFNALSYHWGIVEERAAAFGTRVDRKDWTLVGPFHLAETDEQARADVKFGIEPWFRYFQKVAAFPQMTMSGDRLDEMIDMINENGAGVIGTPERARAQVQRLWEQSGGFGCMLQMGHEWANPAATRRSAELFAAEVMPHFQGQAQPTLDAAARAGEVRENLARAQLQAIEHMTKRYQDEVSSTARPESR</sequence>
<feature type="domain" description="Luciferase-like" evidence="5">
    <location>
        <begin position="5"/>
        <end position="311"/>
    </location>
</feature>
<dbReference type="InterPro" id="IPR011251">
    <property type="entry name" value="Luciferase-like_dom"/>
</dbReference>
<name>A0A163YDP7_9MYCO</name>
<keyword evidence="7" id="KW-1185">Reference proteome</keyword>
<evidence type="ECO:0000259" key="5">
    <source>
        <dbReference type="Pfam" id="PF00296"/>
    </source>
</evidence>
<proteinExistence type="inferred from homology"/>
<dbReference type="GO" id="GO:0016705">
    <property type="term" value="F:oxidoreductase activity, acting on paired donors, with incorporation or reduction of molecular oxygen"/>
    <property type="evidence" value="ECO:0007669"/>
    <property type="project" value="InterPro"/>
</dbReference>
<dbReference type="PANTHER" id="PTHR30137">
    <property type="entry name" value="LUCIFERASE-LIKE MONOOXYGENASE"/>
    <property type="match status" value="1"/>
</dbReference>
<accession>A0A163YDP7</accession>
<dbReference type="Pfam" id="PF00296">
    <property type="entry name" value="Bac_luciferase"/>
    <property type="match status" value="1"/>
</dbReference>
<dbReference type="InterPro" id="IPR050766">
    <property type="entry name" value="Bact_Lucif_Oxidored"/>
</dbReference>
<evidence type="ECO:0000313" key="7">
    <source>
        <dbReference type="Proteomes" id="UP000077342"/>
    </source>
</evidence>
<keyword evidence="2" id="KW-0285">Flavoprotein</keyword>
<reference evidence="7" key="1">
    <citation type="submission" date="2016-04" db="EMBL/GenBank/DDBJ databases">
        <authorList>
            <person name="Strapagiel D."/>
            <person name="Borowka P."/>
            <person name="Marciniak B."/>
            <person name="Bakula Z."/>
            <person name="Van Ingen J."/>
            <person name="Safianowska A."/>
            <person name="Dziadek J."/>
            <person name="Jagielski T."/>
        </authorList>
    </citation>
    <scope>NUCLEOTIDE SEQUENCE [LARGE SCALE GENOMIC DNA]</scope>
    <source>
        <strain evidence="7">1010001458</strain>
    </source>
</reference>
<dbReference type="GO" id="GO:0004497">
    <property type="term" value="F:monooxygenase activity"/>
    <property type="evidence" value="ECO:0007669"/>
    <property type="project" value="UniProtKB-KW"/>
</dbReference>
<dbReference type="PANTHER" id="PTHR30137:SF16">
    <property type="entry name" value="BLL0895 PROTEIN"/>
    <property type="match status" value="1"/>
</dbReference>
<keyword evidence="3" id="KW-0560">Oxidoreductase</keyword>
<dbReference type="Proteomes" id="UP000077342">
    <property type="component" value="Unassembled WGS sequence"/>
</dbReference>